<evidence type="ECO:0000313" key="2">
    <source>
        <dbReference type="EMBL" id="EXX64461.1"/>
    </source>
</evidence>
<dbReference type="Proteomes" id="UP000022910">
    <property type="component" value="Unassembled WGS sequence"/>
</dbReference>
<keyword evidence="3" id="KW-1185">Reference proteome</keyword>
<name>A0A015KWR8_RHIIW</name>
<dbReference type="EMBL" id="JEMT01023174">
    <property type="protein sequence ID" value="EXX64461.1"/>
    <property type="molecule type" value="Genomic_DNA"/>
</dbReference>
<feature type="region of interest" description="Disordered" evidence="1">
    <location>
        <begin position="1"/>
        <end position="21"/>
    </location>
</feature>
<evidence type="ECO:0000313" key="3">
    <source>
        <dbReference type="Proteomes" id="UP000022910"/>
    </source>
</evidence>
<dbReference type="AlphaFoldDB" id="A0A015KWR8"/>
<accession>A0A015KWR8</accession>
<protein>
    <submittedName>
        <fullName evidence="2">Uncharacterized protein</fullName>
    </submittedName>
</protein>
<evidence type="ECO:0000256" key="1">
    <source>
        <dbReference type="SAM" id="MobiDB-lite"/>
    </source>
</evidence>
<comment type="caution">
    <text evidence="2">The sequence shown here is derived from an EMBL/GenBank/DDBJ whole genome shotgun (WGS) entry which is preliminary data.</text>
</comment>
<dbReference type="HOGENOM" id="CLU_131667_1_1_1"/>
<reference evidence="2 3" key="1">
    <citation type="submission" date="2014-02" db="EMBL/GenBank/DDBJ databases">
        <title>Single nucleus genome sequencing reveals high similarity among nuclei of an endomycorrhizal fungus.</title>
        <authorList>
            <person name="Lin K."/>
            <person name="Geurts R."/>
            <person name="Zhang Z."/>
            <person name="Limpens E."/>
            <person name="Saunders D.G."/>
            <person name="Mu D."/>
            <person name="Pang E."/>
            <person name="Cao H."/>
            <person name="Cha H."/>
            <person name="Lin T."/>
            <person name="Zhou Q."/>
            <person name="Shang Y."/>
            <person name="Li Y."/>
            <person name="Ivanov S."/>
            <person name="Sharma T."/>
            <person name="Velzen R.V."/>
            <person name="Ruijter N.D."/>
            <person name="Aanen D.K."/>
            <person name="Win J."/>
            <person name="Kamoun S."/>
            <person name="Bisseling T."/>
            <person name="Huang S."/>
        </authorList>
    </citation>
    <scope>NUCLEOTIDE SEQUENCE [LARGE SCALE GENOMIC DNA]</scope>
    <source>
        <strain evidence="3">DAOM197198w</strain>
    </source>
</reference>
<organism evidence="2 3">
    <name type="scientific">Rhizophagus irregularis (strain DAOM 197198w)</name>
    <name type="common">Glomus intraradices</name>
    <dbReference type="NCBI Taxonomy" id="1432141"/>
    <lineage>
        <taxon>Eukaryota</taxon>
        <taxon>Fungi</taxon>
        <taxon>Fungi incertae sedis</taxon>
        <taxon>Mucoromycota</taxon>
        <taxon>Glomeromycotina</taxon>
        <taxon>Glomeromycetes</taxon>
        <taxon>Glomerales</taxon>
        <taxon>Glomeraceae</taxon>
        <taxon>Rhizophagus</taxon>
    </lineage>
</organism>
<proteinExistence type="predicted"/>
<sequence length="85" mass="10296">MSSYMIEHGFRRPSNMEMTPVDQLVIPETSQKKDKQKVRITDDKQIKNQQNLMQKHQPKISKRIRNHLNLRLHKYKAVREEQEQI</sequence>
<gene>
    <name evidence="2" type="ORF">RirG_142460</name>
</gene>